<dbReference type="PANTHER" id="PTHR10819">
    <property type="entry name" value="PHOSPHOTRIESTERASE-RELATED"/>
    <property type="match status" value="1"/>
</dbReference>
<gene>
    <name evidence="4" type="ORF">J2736_002242</name>
</gene>
<keyword evidence="5" id="KW-1185">Reference proteome</keyword>
<proteinExistence type="inferred from homology"/>
<reference evidence="4 5" key="1">
    <citation type="submission" date="2023-07" db="EMBL/GenBank/DDBJ databases">
        <title>Sorghum-associated microbial communities from plants grown in Nebraska, USA.</title>
        <authorList>
            <person name="Schachtman D."/>
        </authorList>
    </citation>
    <scope>NUCLEOTIDE SEQUENCE [LARGE SCALE GENOMIC DNA]</scope>
    <source>
        <strain evidence="4 5">CC258</strain>
    </source>
</reference>
<dbReference type="Gene3D" id="3.20.20.140">
    <property type="entry name" value="Metal-dependent hydrolases"/>
    <property type="match status" value="1"/>
</dbReference>
<dbReference type="PANTHER" id="PTHR10819:SF3">
    <property type="entry name" value="PHOSPHOTRIESTERASE-RELATED PROTEIN"/>
    <property type="match status" value="1"/>
</dbReference>
<dbReference type="Pfam" id="PF02126">
    <property type="entry name" value="PTE"/>
    <property type="match status" value="1"/>
</dbReference>
<evidence type="ECO:0000313" key="5">
    <source>
        <dbReference type="Proteomes" id="UP001267290"/>
    </source>
</evidence>
<keyword evidence="1" id="KW-0479">Metal-binding</keyword>
<dbReference type="InterPro" id="IPR001559">
    <property type="entry name" value="Phosphotriesterase"/>
</dbReference>
<comment type="similarity">
    <text evidence="3">Belongs to the metallo-dependent hydrolases superfamily. Phosphotriesterase family.</text>
</comment>
<accession>A0ABU1NU94</accession>
<organism evidence="4 5">
    <name type="scientific">Paenibacillus qinlingensis</name>
    <dbReference type="NCBI Taxonomy" id="1837343"/>
    <lineage>
        <taxon>Bacteria</taxon>
        <taxon>Bacillati</taxon>
        <taxon>Bacillota</taxon>
        <taxon>Bacilli</taxon>
        <taxon>Bacillales</taxon>
        <taxon>Paenibacillaceae</taxon>
        <taxon>Paenibacillus</taxon>
    </lineage>
</organism>
<evidence type="ECO:0000256" key="3">
    <source>
        <dbReference type="PROSITE-ProRule" id="PRU00679"/>
    </source>
</evidence>
<evidence type="ECO:0000313" key="4">
    <source>
        <dbReference type="EMBL" id="MDR6551055.1"/>
    </source>
</evidence>
<evidence type="ECO:0000256" key="2">
    <source>
        <dbReference type="ARBA" id="ARBA00022801"/>
    </source>
</evidence>
<dbReference type="PROSITE" id="PS51347">
    <property type="entry name" value="PHOSPHOTRIESTERASE_2"/>
    <property type="match status" value="1"/>
</dbReference>
<dbReference type="SUPFAM" id="SSF51556">
    <property type="entry name" value="Metallo-dependent hydrolases"/>
    <property type="match status" value="1"/>
</dbReference>
<comment type="caution">
    <text evidence="4">The sequence shown here is derived from an EMBL/GenBank/DDBJ whole genome shotgun (WGS) entry which is preliminary data.</text>
</comment>
<feature type="modified residue" description="N6-carboxylysine" evidence="3">
    <location>
        <position position="149"/>
    </location>
</feature>
<dbReference type="RefSeq" id="WP_310226425.1">
    <property type="nucleotide sequence ID" value="NZ_JAVDSB010000003.1"/>
</dbReference>
<dbReference type="InterPro" id="IPR032466">
    <property type="entry name" value="Metal_Hydrolase"/>
</dbReference>
<dbReference type="PIRSF" id="PIRSF016839">
    <property type="entry name" value="PhP"/>
    <property type="match status" value="1"/>
</dbReference>
<dbReference type="Proteomes" id="UP001267290">
    <property type="component" value="Unassembled WGS sequence"/>
</dbReference>
<protein>
    <submittedName>
        <fullName evidence="4">Phosphotriesterase-related protein</fullName>
    </submittedName>
</protein>
<dbReference type="EMBL" id="JAVDSB010000003">
    <property type="protein sequence ID" value="MDR6551055.1"/>
    <property type="molecule type" value="Genomic_DNA"/>
</dbReference>
<evidence type="ECO:0000256" key="1">
    <source>
        <dbReference type="ARBA" id="ARBA00022723"/>
    </source>
</evidence>
<sequence>MEQRMVRTVLGDIPAEQLGIVYAHEHLIIQGGLGVMKNKDLLLNRIDHAITEVQECMSYGAQTFIDYMPLDCGRNPAALVDIAKQTGAHIVAVTGFHKPMYYDDLHWIYQYSVDQIAELLIAECEVGMDRHSYNGPLVDRLSAKAGVLKGASDYHVTAAVSQKLFEAVAIAHLATGMPIATHTEHGTCGLEQITLLSKFGVDPKNVIICHMDRNPDLYLHKELAATGCFLEYDNASRIKYHSDAHSVALIRGLIEAGHERQLLLGTDFALRSYWKAYGGGPGMAHMLAAFVPRLRAEGISDTYLDFMLKSNPADAYAMKNIN</sequence>
<keyword evidence="2" id="KW-0378">Hydrolase</keyword>
<name>A0ABU1NU94_9BACL</name>